<dbReference type="PROSITE" id="PS50158">
    <property type="entry name" value="ZF_CCHC"/>
    <property type="match status" value="1"/>
</dbReference>
<name>A0AAV8XHG3_9CUCU</name>
<sequence length="159" mass="17376">MTTYYHAKLALCGQCGVVGEKAVSCIIRGLPEELRANAYACRCATPEALYSEFLAGLEGYQTPVAAGNSRRGDQVSTGSGFRRAGNTSPSSEKRTAALRKENLRCYNCQKLGHFSGECPEPRMERCRSCQQVGHKQADCSKQRRMDSRSDSSGGRNVKV</sequence>
<keyword evidence="1" id="KW-0862">Zinc</keyword>
<feature type="domain" description="CCHC-type" evidence="3">
    <location>
        <begin position="104"/>
        <end position="120"/>
    </location>
</feature>
<reference evidence="4" key="1">
    <citation type="journal article" date="2023" name="Insect Mol. Biol.">
        <title>Genome sequencing provides insights into the evolution of gene families encoding plant cell wall-degrading enzymes in longhorned beetles.</title>
        <authorList>
            <person name="Shin N.R."/>
            <person name="Okamura Y."/>
            <person name="Kirsch R."/>
            <person name="Pauchet Y."/>
        </authorList>
    </citation>
    <scope>NUCLEOTIDE SEQUENCE</scope>
    <source>
        <strain evidence="4">RBIC_L_NR</strain>
    </source>
</reference>
<accession>A0AAV8XHG3</accession>
<evidence type="ECO:0000256" key="2">
    <source>
        <dbReference type="SAM" id="MobiDB-lite"/>
    </source>
</evidence>
<dbReference type="AlphaFoldDB" id="A0AAV8XHG3"/>
<dbReference type="SMART" id="SM00343">
    <property type="entry name" value="ZnF_C2HC"/>
    <property type="match status" value="2"/>
</dbReference>
<protein>
    <recommendedName>
        <fullName evidence="3">CCHC-type domain-containing protein</fullName>
    </recommendedName>
</protein>
<feature type="region of interest" description="Disordered" evidence="2">
    <location>
        <begin position="137"/>
        <end position="159"/>
    </location>
</feature>
<dbReference type="SUPFAM" id="SSF57756">
    <property type="entry name" value="Retrovirus zinc finger-like domains"/>
    <property type="match status" value="1"/>
</dbReference>
<organism evidence="4 5">
    <name type="scientific">Rhamnusium bicolor</name>
    <dbReference type="NCBI Taxonomy" id="1586634"/>
    <lineage>
        <taxon>Eukaryota</taxon>
        <taxon>Metazoa</taxon>
        <taxon>Ecdysozoa</taxon>
        <taxon>Arthropoda</taxon>
        <taxon>Hexapoda</taxon>
        <taxon>Insecta</taxon>
        <taxon>Pterygota</taxon>
        <taxon>Neoptera</taxon>
        <taxon>Endopterygota</taxon>
        <taxon>Coleoptera</taxon>
        <taxon>Polyphaga</taxon>
        <taxon>Cucujiformia</taxon>
        <taxon>Chrysomeloidea</taxon>
        <taxon>Cerambycidae</taxon>
        <taxon>Lepturinae</taxon>
        <taxon>Rhagiini</taxon>
        <taxon>Rhamnusium</taxon>
    </lineage>
</organism>
<evidence type="ECO:0000313" key="5">
    <source>
        <dbReference type="Proteomes" id="UP001162156"/>
    </source>
</evidence>
<dbReference type="Proteomes" id="UP001162156">
    <property type="component" value="Unassembled WGS sequence"/>
</dbReference>
<dbReference type="EMBL" id="JANEYF010003248">
    <property type="protein sequence ID" value="KAJ8937961.1"/>
    <property type="molecule type" value="Genomic_DNA"/>
</dbReference>
<evidence type="ECO:0000313" key="4">
    <source>
        <dbReference type="EMBL" id="KAJ8937961.1"/>
    </source>
</evidence>
<dbReference type="InterPro" id="IPR036875">
    <property type="entry name" value="Znf_CCHC_sf"/>
</dbReference>
<feature type="region of interest" description="Disordered" evidence="2">
    <location>
        <begin position="65"/>
        <end position="93"/>
    </location>
</feature>
<dbReference type="GO" id="GO:0003676">
    <property type="term" value="F:nucleic acid binding"/>
    <property type="evidence" value="ECO:0007669"/>
    <property type="project" value="InterPro"/>
</dbReference>
<feature type="compositionally biased region" description="Basic and acidic residues" evidence="2">
    <location>
        <begin position="137"/>
        <end position="149"/>
    </location>
</feature>
<keyword evidence="1" id="KW-0863">Zinc-finger</keyword>
<dbReference type="Gene3D" id="4.10.60.10">
    <property type="entry name" value="Zinc finger, CCHC-type"/>
    <property type="match status" value="1"/>
</dbReference>
<evidence type="ECO:0000256" key="1">
    <source>
        <dbReference type="PROSITE-ProRule" id="PRU00047"/>
    </source>
</evidence>
<dbReference type="Pfam" id="PF00098">
    <property type="entry name" value="zf-CCHC"/>
    <property type="match status" value="2"/>
</dbReference>
<comment type="caution">
    <text evidence="4">The sequence shown here is derived from an EMBL/GenBank/DDBJ whole genome shotgun (WGS) entry which is preliminary data.</text>
</comment>
<keyword evidence="1" id="KW-0479">Metal-binding</keyword>
<dbReference type="GO" id="GO:0008270">
    <property type="term" value="F:zinc ion binding"/>
    <property type="evidence" value="ECO:0007669"/>
    <property type="project" value="UniProtKB-KW"/>
</dbReference>
<feature type="compositionally biased region" description="Polar residues" evidence="2">
    <location>
        <begin position="74"/>
        <end position="90"/>
    </location>
</feature>
<dbReference type="InterPro" id="IPR001878">
    <property type="entry name" value="Znf_CCHC"/>
</dbReference>
<keyword evidence="5" id="KW-1185">Reference proteome</keyword>
<feature type="compositionally biased region" description="Low complexity" evidence="2">
    <location>
        <begin position="150"/>
        <end position="159"/>
    </location>
</feature>
<gene>
    <name evidence="4" type="ORF">NQ314_011648</name>
</gene>
<evidence type="ECO:0000259" key="3">
    <source>
        <dbReference type="PROSITE" id="PS50158"/>
    </source>
</evidence>
<proteinExistence type="predicted"/>